<dbReference type="RefSeq" id="WP_354662801.1">
    <property type="nucleotide sequence ID" value="NZ_JBEXAC010000002.1"/>
</dbReference>
<sequence length="204" mass="23053">MGIVDLSDFRLVGGTALSLLRGHRESVDIDMFCDGPYGQIPFDHILEVIRLNFPYVEEINAITGPANQINNQGLYLFLGKDEVQSIKTDILYWDAPFLYPAIEELGIRLATIEDIAAMKLDTISRGGRKKDFWDLSEILETHTMAALLNVYEKKYPWFEIKDVIAGLTDFSVADMMPDPVCFKNKNWEEIKAEMEQVAAKNSAG</sequence>
<dbReference type="InterPro" id="IPR014942">
    <property type="entry name" value="AbiEii"/>
</dbReference>
<dbReference type="Proteomes" id="UP001549749">
    <property type="component" value="Unassembled WGS sequence"/>
</dbReference>
<gene>
    <name evidence="1" type="ORF">ABR189_22810</name>
</gene>
<evidence type="ECO:0000313" key="1">
    <source>
        <dbReference type="EMBL" id="MET7000241.1"/>
    </source>
</evidence>
<dbReference type="Pfam" id="PF08843">
    <property type="entry name" value="AbiEii"/>
    <property type="match status" value="1"/>
</dbReference>
<protein>
    <submittedName>
        <fullName evidence="1">Nucleotidyl transferase AbiEii/AbiGii toxin family protein</fullName>
    </submittedName>
</protein>
<comment type="caution">
    <text evidence="1">The sequence shown here is derived from an EMBL/GenBank/DDBJ whole genome shotgun (WGS) entry which is preliminary data.</text>
</comment>
<organism evidence="1 2">
    <name type="scientific">Chitinophaga defluvii</name>
    <dbReference type="NCBI Taxonomy" id="3163343"/>
    <lineage>
        <taxon>Bacteria</taxon>
        <taxon>Pseudomonadati</taxon>
        <taxon>Bacteroidota</taxon>
        <taxon>Chitinophagia</taxon>
        <taxon>Chitinophagales</taxon>
        <taxon>Chitinophagaceae</taxon>
        <taxon>Chitinophaga</taxon>
    </lineage>
</organism>
<keyword evidence="1" id="KW-0808">Transferase</keyword>
<reference evidence="1 2" key="1">
    <citation type="submission" date="2024-06" db="EMBL/GenBank/DDBJ databases">
        <title>Chitinophaga defluvii sp. nov., isolated from municipal sewage.</title>
        <authorList>
            <person name="Zhang L."/>
        </authorList>
    </citation>
    <scope>NUCLEOTIDE SEQUENCE [LARGE SCALE GENOMIC DNA]</scope>
    <source>
        <strain evidence="1 2">H8</strain>
    </source>
</reference>
<proteinExistence type="predicted"/>
<accession>A0ABV2TB71</accession>
<dbReference type="GO" id="GO:0016740">
    <property type="term" value="F:transferase activity"/>
    <property type="evidence" value="ECO:0007669"/>
    <property type="project" value="UniProtKB-KW"/>
</dbReference>
<name>A0ABV2TB71_9BACT</name>
<keyword evidence="2" id="KW-1185">Reference proteome</keyword>
<dbReference type="EMBL" id="JBEXAC010000002">
    <property type="protein sequence ID" value="MET7000241.1"/>
    <property type="molecule type" value="Genomic_DNA"/>
</dbReference>
<evidence type="ECO:0000313" key="2">
    <source>
        <dbReference type="Proteomes" id="UP001549749"/>
    </source>
</evidence>